<dbReference type="SUPFAM" id="SSF53639">
    <property type="entry name" value="AraD/HMP-PK domain-like"/>
    <property type="match status" value="1"/>
</dbReference>
<dbReference type="InterPro" id="IPR051017">
    <property type="entry name" value="Aldolase-II_Adducin_sf"/>
</dbReference>
<reference evidence="4 5" key="1">
    <citation type="submission" date="2023-08" db="EMBL/GenBank/DDBJ databases">
        <title>Nocardioides seae sp. nov., a bacterium isolated from a soil.</title>
        <authorList>
            <person name="Wang X."/>
        </authorList>
    </citation>
    <scope>NUCLEOTIDE SEQUENCE [LARGE SCALE GENOMIC DNA]</scope>
    <source>
        <strain evidence="4 5">YZH12</strain>
    </source>
</reference>
<comment type="caution">
    <text evidence="4">The sequence shown here is derived from an EMBL/GenBank/DDBJ whole genome shotgun (WGS) entry which is preliminary data.</text>
</comment>
<organism evidence="4 5">
    <name type="scientific">Nocardioides imazamoxiresistens</name>
    <dbReference type="NCBI Taxonomy" id="3231893"/>
    <lineage>
        <taxon>Bacteria</taxon>
        <taxon>Bacillati</taxon>
        <taxon>Actinomycetota</taxon>
        <taxon>Actinomycetes</taxon>
        <taxon>Propionibacteriales</taxon>
        <taxon>Nocardioidaceae</taxon>
        <taxon>Nocardioides</taxon>
    </lineage>
</organism>
<comment type="similarity">
    <text evidence="1">Belongs to the aldolase class II family.</text>
</comment>
<evidence type="ECO:0000259" key="3">
    <source>
        <dbReference type="SMART" id="SM01007"/>
    </source>
</evidence>
<dbReference type="EMBL" id="JAVYII010000009">
    <property type="protein sequence ID" value="MDT9595015.1"/>
    <property type="molecule type" value="Genomic_DNA"/>
</dbReference>
<dbReference type="PANTHER" id="PTHR10672:SF3">
    <property type="entry name" value="PROTEIN HU-LI TAI SHAO"/>
    <property type="match status" value="1"/>
</dbReference>
<accession>A0ABU3Q0K6</accession>
<name>A0ABU3Q0K6_9ACTN</name>
<dbReference type="PANTHER" id="PTHR10672">
    <property type="entry name" value="ADDUCIN"/>
    <property type="match status" value="1"/>
</dbReference>
<proteinExistence type="inferred from homology"/>
<dbReference type="RefSeq" id="WP_315735359.1">
    <property type="nucleotide sequence ID" value="NZ_JAVYII010000009.1"/>
</dbReference>
<evidence type="ECO:0000313" key="5">
    <source>
        <dbReference type="Proteomes" id="UP001268542"/>
    </source>
</evidence>
<feature type="region of interest" description="Disordered" evidence="2">
    <location>
        <begin position="1"/>
        <end position="28"/>
    </location>
</feature>
<dbReference type="InterPro" id="IPR001303">
    <property type="entry name" value="Aldolase_II/adducin_N"/>
</dbReference>
<dbReference type="Proteomes" id="UP001268542">
    <property type="component" value="Unassembled WGS sequence"/>
</dbReference>
<evidence type="ECO:0000313" key="4">
    <source>
        <dbReference type="EMBL" id="MDT9595015.1"/>
    </source>
</evidence>
<keyword evidence="5" id="KW-1185">Reference proteome</keyword>
<sequence>MTSTAETAAATGTHRPANPLAPTAPAPPQRDVRWELAAALRHLGRLGFEFGFNGHVSARAPEAPGHYWVNPFGVSVSTVTPSDLVLVDDTGTIVESRGSHAINGFAGNLALHQQVPDAAAAVHLHTPSGFVWSNLGRPLEAVTTDAALVVRLQGLTRHLFGVEGGPTNVELAAAGARVLLQQGHGFVTLGRTVGEAAFYLEAAERAAAANLALLGVEGRNLLPERLVERWTLTPEIARQHFEPAFSLAAAGGLR</sequence>
<dbReference type="SMART" id="SM01007">
    <property type="entry name" value="Aldolase_II"/>
    <property type="match status" value="1"/>
</dbReference>
<evidence type="ECO:0000256" key="1">
    <source>
        <dbReference type="ARBA" id="ARBA00037961"/>
    </source>
</evidence>
<evidence type="ECO:0000256" key="2">
    <source>
        <dbReference type="SAM" id="MobiDB-lite"/>
    </source>
</evidence>
<feature type="domain" description="Class II aldolase/adducin N-terminal" evidence="3">
    <location>
        <begin position="34"/>
        <end position="211"/>
    </location>
</feature>
<dbReference type="InterPro" id="IPR036409">
    <property type="entry name" value="Aldolase_II/adducin_N_sf"/>
</dbReference>
<feature type="compositionally biased region" description="Low complexity" evidence="2">
    <location>
        <begin position="1"/>
        <end position="21"/>
    </location>
</feature>
<gene>
    <name evidence="4" type="ORF">RDV89_18140</name>
</gene>
<dbReference type="Pfam" id="PF00596">
    <property type="entry name" value="Aldolase_II"/>
    <property type="match status" value="1"/>
</dbReference>
<dbReference type="Gene3D" id="3.40.225.10">
    <property type="entry name" value="Class II aldolase/adducin N-terminal domain"/>
    <property type="match status" value="1"/>
</dbReference>
<protein>
    <submittedName>
        <fullName evidence="4">Class II aldolase/adducin family protein</fullName>
    </submittedName>
</protein>